<dbReference type="GO" id="GO:0008270">
    <property type="term" value="F:zinc ion binding"/>
    <property type="evidence" value="ECO:0007669"/>
    <property type="project" value="UniProtKB-KW"/>
</dbReference>
<keyword evidence="5" id="KW-0862">Zinc</keyword>
<dbReference type="CDD" id="cd16475">
    <property type="entry name" value="RING-H2_RNF121-like"/>
    <property type="match status" value="1"/>
</dbReference>
<dbReference type="GO" id="GO:0000139">
    <property type="term" value="C:Golgi membrane"/>
    <property type="evidence" value="ECO:0007669"/>
    <property type="project" value="TreeGrafter"/>
</dbReference>
<accession>A0A8B9FAY8</accession>
<evidence type="ECO:0000256" key="7">
    <source>
        <dbReference type="ARBA" id="ARBA00023136"/>
    </source>
</evidence>
<dbReference type="Gene3D" id="3.30.40.10">
    <property type="entry name" value="Zinc/RING finger domain, C3HC4 (zinc finger)"/>
    <property type="match status" value="1"/>
</dbReference>
<evidence type="ECO:0000313" key="11">
    <source>
        <dbReference type="Proteomes" id="UP000694522"/>
    </source>
</evidence>
<dbReference type="PANTHER" id="PTHR13407">
    <property type="entry name" value="RNF121 PROTEIN"/>
    <property type="match status" value="1"/>
</dbReference>
<evidence type="ECO:0000259" key="9">
    <source>
        <dbReference type="PROSITE" id="PS50089"/>
    </source>
</evidence>
<keyword evidence="7" id="KW-0472">Membrane</keyword>
<dbReference type="AlphaFoldDB" id="A0A8B9FAY8"/>
<keyword evidence="11" id="KW-1185">Reference proteome</keyword>
<keyword evidence="4 8" id="KW-0863">Zinc-finger</keyword>
<dbReference type="PROSITE" id="PS50089">
    <property type="entry name" value="ZF_RING_2"/>
    <property type="match status" value="1"/>
</dbReference>
<evidence type="ECO:0000256" key="3">
    <source>
        <dbReference type="ARBA" id="ARBA00022723"/>
    </source>
</evidence>
<feature type="domain" description="RING-type" evidence="9">
    <location>
        <begin position="55"/>
        <end position="104"/>
    </location>
</feature>
<dbReference type="SUPFAM" id="SSF57850">
    <property type="entry name" value="RING/U-box"/>
    <property type="match status" value="1"/>
</dbReference>
<evidence type="ECO:0000256" key="2">
    <source>
        <dbReference type="ARBA" id="ARBA00022692"/>
    </source>
</evidence>
<evidence type="ECO:0000256" key="1">
    <source>
        <dbReference type="ARBA" id="ARBA00004141"/>
    </source>
</evidence>
<organism evidence="10 11">
    <name type="scientific">Amazona collaria</name>
    <name type="common">yellow-billed parrot</name>
    <dbReference type="NCBI Taxonomy" id="241587"/>
    <lineage>
        <taxon>Eukaryota</taxon>
        <taxon>Metazoa</taxon>
        <taxon>Chordata</taxon>
        <taxon>Craniata</taxon>
        <taxon>Vertebrata</taxon>
        <taxon>Euteleostomi</taxon>
        <taxon>Archelosauria</taxon>
        <taxon>Archosauria</taxon>
        <taxon>Dinosauria</taxon>
        <taxon>Saurischia</taxon>
        <taxon>Theropoda</taxon>
        <taxon>Coelurosauria</taxon>
        <taxon>Aves</taxon>
        <taxon>Neognathae</taxon>
        <taxon>Neoaves</taxon>
        <taxon>Telluraves</taxon>
        <taxon>Australaves</taxon>
        <taxon>Psittaciformes</taxon>
        <taxon>Psittacidae</taxon>
        <taxon>Amazona</taxon>
    </lineage>
</organism>
<dbReference type="InterPro" id="IPR013083">
    <property type="entry name" value="Znf_RING/FYVE/PHD"/>
</dbReference>
<dbReference type="InterPro" id="IPR001841">
    <property type="entry name" value="Znf_RING"/>
</dbReference>
<dbReference type="Ensembl" id="ENSACOT00000005191.1">
    <property type="protein sequence ID" value="ENSACOP00000005001.1"/>
    <property type="gene ID" value="ENSACOG00000003554.1"/>
</dbReference>
<protein>
    <submittedName>
        <fullName evidence="10">Ring finger protein 175</fullName>
    </submittedName>
</protein>
<name>A0A8B9FAY8_9PSIT</name>
<comment type="subcellular location">
    <subcellularLocation>
        <location evidence="1">Membrane</location>
        <topology evidence="1">Multi-pass membrane protein</topology>
    </subcellularLocation>
</comment>
<dbReference type="Proteomes" id="UP000694522">
    <property type="component" value="Unplaced"/>
</dbReference>
<evidence type="ECO:0000313" key="10">
    <source>
        <dbReference type="Ensembl" id="ENSACOP00000005001.1"/>
    </source>
</evidence>
<keyword evidence="3" id="KW-0479">Metal-binding</keyword>
<evidence type="ECO:0000256" key="8">
    <source>
        <dbReference type="PROSITE-ProRule" id="PRU00175"/>
    </source>
</evidence>
<proteinExistence type="predicted"/>
<keyword evidence="6" id="KW-1133">Transmembrane helix</keyword>
<evidence type="ECO:0000256" key="6">
    <source>
        <dbReference type="ARBA" id="ARBA00022989"/>
    </source>
</evidence>
<dbReference type="GO" id="GO:0036503">
    <property type="term" value="P:ERAD pathway"/>
    <property type="evidence" value="ECO:0007669"/>
    <property type="project" value="TreeGrafter"/>
</dbReference>
<evidence type="ECO:0000256" key="5">
    <source>
        <dbReference type="ARBA" id="ARBA00022833"/>
    </source>
</evidence>
<dbReference type="GO" id="GO:0005789">
    <property type="term" value="C:endoplasmic reticulum membrane"/>
    <property type="evidence" value="ECO:0007669"/>
    <property type="project" value="TreeGrafter"/>
</dbReference>
<keyword evidence="2" id="KW-0812">Transmembrane</keyword>
<sequence length="153" mass="17336">LRMHAKHLGCESMHIEMVPVLIAALAVTRLSFHPRCYLFYNISGIPTRNLSSDICAVCGQKILVGINEEGIIENTYQLSCNHVFHESYIHGWCLAGKDHACPYCLKKVNSKRMLSNPYPLPSKQLLDWLCYLMAWQPVVISVIQDISYSLGLE</sequence>
<reference evidence="10" key="2">
    <citation type="submission" date="2025-09" db="UniProtKB">
        <authorList>
            <consortium name="Ensembl"/>
        </authorList>
    </citation>
    <scope>IDENTIFICATION</scope>
</reference>
<reference evidence="10" key="1">
    <citation type="submission" date="2025-08" db="UniProtKB">
        <authorList>
            <consortium name="Ensembl"/>
        </authorList>
    </citation>
    <scope>IDENTIFICATION</scope>
</reference>
<dbReference type="InterPro" id="IPR040176">
    <property type="entry name" value="RNF121/RNF175"/>
</dbReference>
<dbReference type="PANTHER" id="PTHR13407:SF2">
    <property type="entry name" value="RING FINGER PROTEIN 175"/>
    <property type="match status" value="1"/>
</dbReference>
<dbReference type="GO" id="GO:0061630">
    <property type="term" value="F:ubiquitin protein ligase activity"/>
    <property type="evidence" value="ECO:0007669"/>
    <property type="project" value="TreeGrafter"/>
</dbReference>
<evidence type="ECO:0000256" key="4">
    <source>
        <dbReference type="ARBA" id="ARBA00022771"/>
    </source>
</evidence>